<sequence length="214" mass="23783">MRRGMVVILQRTMLVQGNAKKEVQPDIAYLQLGVLTTNPNVQRAQEENRLIANRMIQALVAAGIPQEDIETSSYTSFPRYETDSSGKSVLSTYEVRHIFRIKVKDITKTGTALDVAFENGANISESVSFEVSNYNEIYRHVLQLAVVDGAKKAHAMAVTLQVCLSQVPIKVEEVTQQVFAGPRYASFAVQEKASTPIEPQEITISASVNLEYIY</sequence>
<dbReference type="Proteomes" id="UP000324517">
    <property type="component" value="Unassembled WGS sequence"/>
</dbReference>
<evidence type="ECO:0000313" key="1">
    <source>
        <dbReference type="EMBL" id="TYS72146.1"/>
    </source>
</evidence>
<dbReference type="InterPro" id="IPR052022">
    <property type="entry name" value="26kDa_periplasmic_antigen"/>
</dbReference>
<dbReference type="OrthoDB" id="9785192at2"/>
<name>A0A5D4TDC7_9BACI</name>
<gene>
    <name evidence="1" type="ORF">FZC75_09265</name>
</gene>
<dbReference type="Gene3D" id="3.30.70.2970">
    <property type="entry name" value="Protein of unknown function (DUF541), domain 2"/>
    <property type="match status" value="1"/>
</dbReference>
<dbReference type="PANTHER" id="PTHR34387">
    <property type="entry name" value="SLR1258 PROTEIN"/>
    <property type="match status" value="1"/>
</dbReference>
<evidence type="ECO:0000313" key="2">
    <source>
        <dbReference type="Proteomes" id="UP000324517"/>
    </source>
</evidence>
<proteinExistence type="predicted"/>
<dbReference type="PANTHER" id="PTHR34387:SF1">
    <property type="entry name" value="PERIPLASMIC IMMUNOGENIC PROTEIN"/>
    <property type="match status" value="1"/>
</dbReference>
<dbReference type="EMBL" id="VTET01000004">
    <property type="protein sequence ID" value="TYS72146.1"/>
    <property type="molecule type" value="Genomic_DNA"/>
</dbReference>
<protein>
    <submittedName>
        <fullName evidence="1">DUF541 domain-containing protein</fullName>
    </submittedName>
</protein>
<dbReference type="AlphaFoldDB" id="A0A5D4TDC7"/>
<organism evidence="1 2">
    <name type="scientific">Sutcliffiella horikoshii</name>
    <dbReference type="NCBI Taxonomy" id="79883"/>
    <lineage>
        <taxon>Bacteria</taxon>
        <taxon>Bacillati</taxon>
        <taxon>Bacillota</taxon>
        <taxon>Bacilli</taxon>
        <taxon>Bacillales</taxon>
        <taxon>Bacillaceae</taxon>
        <taxon>Sutcliffiella</taxon>
    </lineage>
</organism>
<accession>A0A5D4TDC7</accession>
<dbReference type="InterPro" id="IPR007497">
    <property type="entry name" value="SIMPL/DUF541"/>
</dbReference>
<comment type="caution">
    <text evidence="1">The sequence shown here is derived from an EMBL/GenBank/DDBJ whole genome shotgun (WGS) entry which is preliminary data.</text>
</comment>
<reference evidence="1 2" key="1">
    <citation type="submission" date="2019-08" db="EMBL/GenBank/DDBJ databases">
        <title>Bacillus genomes from the desert of Cuatro Cienegas, Coahuila.</title>
        <authorList>
            <person name="Olmedo-Alvarez G."/>
        </authorList>
    </citation>
    <scope>NUCLEOTIDE SEQUENCE [LARGE SCALE GENOMIC DNA]</scope>
    <source>
        <strain evidence="1 2">CH98b_3T</strain>
    </source>
</reference>
<dbReference type="GO" id="GO:0006974">
    <property type="term" value="P:DNA damage response"/>
    <property type="evidence" value="ECO:0007669"/>
    <property type="project" value="TreeGrafter"/>
</dbReference>
<dbReference type="Gene3D" id="3.30.110.170">
    <property type="entry name" value="Protein of unknown function (DUF541), domain 1"/>
    <property type="match status" value="1"/>
</dbReference>
<dbReference type="Pfam" id="PF04402">
    <property type="entry name" value="SIMPL"/>
    <property type="match status" value="1"/>
</dbReference>